<dbReference type="AlphaFoldDB" id="A0A0D9W7R4"/>
<organism evidence="3 4">
    <name type="scientific">Leersia perrieri</name>
    <dbReference type="NCBI Taxonomy" id="77586"/>
    <lineage>
        <taxon>Eukaryota</taxon>
        <taxon>Viridiplantae</taxon>
        <taxon>Streptophyta</taxon>
        <taxon>Embryophyta</taxon>
        <taxon>Tracheophyta</taxon>
        <taxon>Spermatophyta</taxon>
        <taxon>Magnoliopsida</taxon>
        <taxon>Liliopsida</taxon>
        <taxon>Poales</taxon>
        <taxon>Poaceae</taxon>
        <taxon>BOP clade</taxon>
        <taxon>Oryzoideae</taxon>
        <taxon>Oryzeae</taxon>
        <taxon>Oryzinae</taxon>
        <taxon>Leersia</taxon>
    </lineage>
</organism>
<evidence type="ECO:0000313" key="4">
    <source>
        <dbReference type="Proteomes" id="UP000032180"/>
    </source>
</evidence>
<dbReference type="Gramene" id="LPERR04G16510.1">
    <property type="protein sequence ID" value="LPERR04G16510.1"/>
    <property type="gene ID" value="LPERR04G16510"/>
</dbReference>
<sequence>MLNQSILTSPADLFILLCCLPPSRTYTAHQQDAGKGEAQPPFWLSPDRHLLPPKSRPPTRRTELTEELAGDGGRRRTRQPAAVAGGRAGDEGHGGLRRAKP</sequence>
<reference evidence="4" key="2">
    <citation type="submission" date="2013-12" db="EMBL/GenBank/DDBJ databases">
        <authorList>
            <person name="Yu Y."/>
            <person name="Lee S."/>
            <person name="de Baynast K."/>
            <person name="Wissotski M."/>
            <person name="Liu L."/>
            <person name="Talag J."/>
            <person name="Goicoechea J."/>
            <person name="Angelova A."/>
            <person name="Jetty R."/>
            <person name="Kudrna D."/>
            <person name="Golser W."/>
            <person name="Rivera L."/>
            <person name="Zhang J."/>
            <person name="Wing R."/>
        </authorList>
    </citation>
    <scope>NUCLEOTIDE SEQUENCE</scope>
</reference>
<keyword evidence="2" id="KW-0732">Signal</keyword>
<dbReference type="EnsemblPlants" id="LPERR04G16510.1">
    <property type="protein sequence ID" value="LPERR04G16510.1"/>
    <property type="gene ID" value="LPERR04G16510"/>
</dbReference>
<dbReference type="Proteomes" id="UP000032180">
    <property type="component" value="Chromosome 4"/>
</dbReference>
<feature type="chain" id="PRO_5002348736" evidence="2">
    <location>
        <begin position="26"/>
        <end position="101"/>
    </location>
</feature>
<feature type="signal peptide" evidence="2">
    <location>
        <begin position="1"/>
        <end position="25"/>
    </location>
</feature>
<evidence type="ECO:0000313" key="3">
    <source>
        <dbReference type="EnsemblPlants" id="LPERR04G16510.1"/>
    </source>
</evidence>
<evidence type="ECO:0000256" key="1">
    <source>
        <dbReference type="SAM" id="MobiDB-lite"/>
    </source>
</evidence>
<dbReference type="HOGENOM" id="CLU_2298891_0_0_1"/>
<reference evidence="3 4" key="1">
    <citation type="submission" date="2012-08" db="EMBL/GenBank/DDBJ databases">
        <title>Oryza genome evolution.</title>
        <authorList>
            <person name="Wing R.A."/>
        </authorList>
    </citation>
    <scope>NUCLEOTIDE SEQUENCE</scope>
</reference>
<reference evidence="3" key="3">
    <citation type="submission" date="2015-04" db="UniProtKB">
        <authorList>
            <consortium name="EnsemblPlants"/>
        </authorList>
    </citation>
    <scope>IDENTIFICATION</scope>
</reference>
<feature type="region of interest" description="Disordered" evidence="1">
    <location>
        <begin position="26"/>
        <end position="101"/>
    </location>
</feature>
<protein>
    <submittedName>
        <fullName evidence="3">Uncharacterized protein</fullName>
    </submittedName>
</protein>
<proteinExistence type="predicted"/>
<keyword evidence="4" id="KW-1185">Reference proteome</keyword>
<name>A0A0D9W7R4_9ORYZ</name>
<evidence type="ECO:0000256" key="2">
    <source>
        <dbReference type="SAM" id="SignalP"/>
    </source>
</evidence>
<accession>A0A0D9W7R4</accession>